<dbReference type="HOGENOM" id="CLU_2979715_0_0_1"/>
<name>A0A0C9TB97_PAXIN</name>
<dbReference type="EMBL" id="KN819359">
    <property type="protein sequence ID" value="KIJ12865.1"/>
    <property type="molecule type" value="Genomic_DNA"/>
</dbReference>
<proteinExistence type="predicted"/>
<keyword evidence="2" id="KW-1185">Reference proteome</keyword>
<protein>
    <submittedName>
        <fullName evidence="1">Uncharacterized protein</fullName>
    </submittedName>
</protein>
<sequence length="58" mass="6892">MGMKWGWEQRPECLLSLPLLLLPMQIDLRDTELSEYRISSFGRIPVTRLYGWIAQARR</sequence>
<reference evidence="1 2" key="1">
    <citation type="submission" date="2014-06" db="EMBL/GenBank/DDBJ databases">
        <authorList>
            <consortium name="DOE Joint Genome Institute"/>
            <person name="Kuo A."/>
            <person name="Kohler A."/>
            <person name="Nagy L.G."/>
            <person name="Floudas D."/>
            <person name="Copeland A."/>
            <person name="Barry K.W."/>
            <person name="Cichocki N."/>
            <person name="Veneault-Fourrey C."/>
            <person name="LaButti K."/>
            <person name="Lindquist E.A."/>
            <person name="Lipzen A."/>
            <person name="Lundell T."/>
            <person name="Morin E."/>
            <person name="Murat C."/>
            <person name="Sun H."/>
            <person name="Tunlid A."/>
            <person name="Henrissat B."/>
            <person name="Grigoriev I.V."/>
            <person name="Hibbett D.S."/>
            <person name="Martin F."/>
            <person name="Nordberg H.P."/>
            <person name="Cantor M.N."/>
            <person name="Hua S.X."/>
        </authorList>
    </citation>
    <scope>NUCLEOTIDE SEQUENCE [LARGE SCALE GENOMIC DNA]</scope>
    <source>
        <strain evidence="1 2">ATCC 200175</strain>
    </source>
</reference>
<accession>A0A0C9TB97</accession>
<reference evidence="2" key="2">
    <citation type="submission" date="2015-01" db="EMBL/GenBank/DDBJ databases">
        <title>Evolutionary Origins and Diversification of the Mycorrhizal Mutualists.</title>
        <authorList>
            <consortium name="DOE Joint Genome Institute"/>
            <consortium name="Mycorrhizal Genomics Consortium"/>
            <person name="Kohler A."/>
            <person name="Kuo A."/>
            <person name="Nagy L.G."/>
            <person name="Floudas D."/>
            <person name="Copeland A."/>
            <person name="Barry K.W."/>
            <person name="Cichocki N."/>
            <person name="Veneault-Fourrey C."/>
            <person name="LaButti K."/>
            <person name="Lindquist E.A."/>
            <person name="Lipzen A."/>
            <person name="Lundell T."/>
            <person name="Morin E."/>
            <person name="Murat C."/>
            <person name="Riley R."/>
            <person name="Ohm R."/>
            <person name="Sun H."/>
            <person name="Tunlid A."/>
            <person name="Henrissat B."/>
            <person name="Grigoriev I.V."/>
            <person name="Hibbett D.S."/>
            <person name="Martin F."/>
        </authorList>
    </citation>
    <scope>NUCLEOTIDE SEQUENCE [LARGE SCALE GENOMIC DNA]</scope>
    <source>
        <strain evidence="2">ATCC 200175</strain>
    </source>
</reference>
<dbReference type="Proteomes" id="UP000053647">
    <property type="component" value="Unassembled WGS sequence"/>
</dbReference>
<dbReference type="AlphaFoldDB" id="A0A0C9TB97"/>
<organism evidence="1 2">
    <name type="scientific">Paxillus involutus ATCC 200175</name>
    <dbReference type="NCBI Taxonomy" id="664439"/>
    <lineage>
        <taxon>Eukaryota</taxon>
        <taxon>Fungi</taxon>
        <taxon>Dikarya</taxon>
        <taxon>Basidiomycota</taxon>
        <taxon>Agaricomycotina</taxon>
        <taxon>Agaricomycetes</taxon>
        <taxon>Agaricomycetidae</taxon>
        <taxon>Boletales</taxon>
        <taxon>Paxilineae</taxon>
        <taxon>Paxillaceae</taxon>
        <taxon>Paxillus</taxon>
    </lineage>
</organism>
<evidence type="ECO:0000313" key="1">
    <source>
        <dbReference type="EMBL" id="KIJ12865.1"/>
    </source>
</evidence>
<gene>
    <name evidence="1" type="ORF">PAXINDRAFT_101070</name>
</gene>
<evidence type="ECO:0000313" key="2">
    <source>
        <dbReference type="Proteomes" id="UP000053647"/>
    </source>
</evidence>